<dbReference type="EMBL" id="JARJCN010000024">
    <property type="protein sequence ID" value="KAJ7089343.1"/>
    <property type="molecule type" value="Genomic_DNA"/>
</dbReference>
<dbReference type="Proteomes" id="UP001222325">
    <property type="component" value="Unassembled WGS sequence"/>
</dbReference>
<accession>A0AAD6XSA8</accession>
<reference evidence="2" key="1">
    <citation type="submission" date="2023-03" db="EMBL/GenBank/DDBJ databases">
        <title>Massive genome expansion in bonnet fungi (Mycena s.s.) driven by repeated elements and novel gene families across ecological guilds.</title>
        <authorList>
            <consortium name="Lawrence Berkeley National Laboratory"/>
            <person name="Harder C.B."/>
            <person name="Miyauchi S."/>
            <person name="Viragh M."/>
            <person name="Kuo A."/>
            <person name="Thoen E."/>
            <person name="Andreopoulos B."/>
            <person name="Lu D."/>
            <person name="Skrede I."/>
            <person name="Drula E."/>
            <person name="Henrissat B."/>
            <person name="Morin E."/>
            <person name="Kohler A."/>
            <person name="Barry K."/>
            <person name="LaButti K."/>
            <person name="Morin E."/>
            <person name="Salamov A."/>
            <person name="Lipzen A."/>
            <person name="Mereny Z."/>
            <person name="Hegedus B."/>
            <person name="Baldrian P."/>
            <person name="Stursova M."/>
            <person name="Weitz H."/>
            <person name="Taylor A."/>
            <person name="Grigoriev I.V."/>
            <person name="Nagy L.G."/>
            <person name="Martin F."/>
            <person name="Kauserud H."/>
        </authorList>
    </citation>
    <scope>NUCLEOTIDE SEQUENCE</scope>
    <source>
        <strain evidence="2">CBHHK173m</strain>
    </source>
</reference>
<name>A0AAD6XSA8_9AGAR</name>
<feature type="compositionally biased region" description="Basic and acidic residues" evidence="1">
    <location>
        <begin position="33"/>
        <end position="43"/>
    </location>
</feature>
<gene>
    <name evidence="2" type="ORF">B0H15DRAFT_949314</name>
</gene>
<evidence type="ECO:0000313" key="3">
    <source>
        <dbReference type="Proteomes" id="UP001222325"/>
    </source>
</evidence>
<feature type="region of interest" description="Disordered" evidence="1">
    <location>
        <begin position="33"/>
        <end position="68"/>
    </location>
</feature>
<feature type="region of interest" description="Disordered" evidence="1">
    <location>
        <begin position="83"/>
        <end position="117"/>
    </location>
</feature>
<feature type="region of interest" description="Disordered" evidence="1">
    <location>
        <begin position="305"/>
        <end position="330"/>
    </location>
</feature>
<keyword evidence="3" id="KW-1185">Reference proteome</keyword>
<protein>
    <submittedName>
        <fullName evidence="2">Uncharacterized protein</fullName>
    </submittedName>
</protein>
<evidence type="ECO:0000313" key="2">
    <source>
        <dbReference type="EMBL" id="KAJ7089343.1"/>
    </source>
</evidence>
<sequence length="419" mass="46154">MEKRQSTVGTGYTALDALNTTLYKATLRRVRNDTRTSAGRHEISYANSVSSSSHRAPRSPPPPQTAEAMQAASALVLLALPTASRQVRHARNPSRRRHCDSPERARKSLRTSSLSSMIHASPRCTNRLISHRVGGSSGSVSECARGVSDFREVAPPADATPALCRSPGTRANRIPPRRWLERESRIRARRRPCPAPCTSPTTPHLRLEDLHPRTRAAACASPSRRHYSVFLFLHPAMASGSNGKVRGRARGASVHASDGHEDRRRTSAYVAETRRACMAAASVCWSVRPEVRDMWHDAMRALPTASSSFPTAPRTRQQEQRATRSWRSSMTTKPAVLLPARIASAQYSTHQESQHISRTLARGTATWMQTAARLFALLPAGTPALSVVQRRRPVPPYLLFSQQSLRDAALGHPKSQHPV</sequence>
<evidence type="ECO:0000256" key="1">
    <source>
        <dbReference type="SAM" id="MobiDB-lite"/>
    </source>
</evidence>
<comment type="caution">
    <text evidence="2">The sequence shown here is derived from an EMBL/GenBank/DDBJ whole genome shotgun (WGS) entry which is preliminary data.</text>
</comment>
<dbReference type="AlphaFoldDB" id="A0AAD6XSA8"/>
<proteinExistence type="predicted"/>
<feature type="compositionally biased region" description="Basic residues" evidence="1">
    <location>
        <begin position="86"/>
        <end position="98"/>
    </location>
</feature>
<organism evidence="2 3">
    <name type="scientific">Mycena belliarum</name>
    <dbReference type="NCBI Taxonomy" id="1033014"/>
    <lineage>
        <taxon>Eukaryota</taxon>
        <taxon>Fungi</taxon>
        <taxon>Dikarya</taxon>
        <taxon>Basidiomycota</taxon>
        <taxon>Agaricomycotina</taxon>
        <taxon>Agaricomycetes</taxon>
        <taxon>Agaricomycetidae</taxon>
        <taxon>Agaricales</taxon>
        <taxon>Marasmiineae</taxon>
        <taxon>Mycenaceae</taxon>
        <taxon>Mycena</taxon>
    </lineage>
</organism>